<reference evidence="2" key="1">
    <citation type="journal article" date="2021" name="Nat. Commun.">
        <title>Genetic determinants of endophytism in the Arabidopsis root mycobiome.</title>
        <authorList>
            <person name="Mesny F."/>
            <person name="Miyauchi S."/>
            <person name="Thiergart T."/>
            <person name="Pickel B."/>
            <person name="Atanasova L."/>
            <person name="Karlsson M."/>
            <person name="Huettel B."/>
            <person name="Barry K.W."/>
            <person name="Haridas S."/>
            <person name="Chen C."/>
            <person name="Bauer D."/>
            <person name="Andreopoulos W."/>
            <person name="Pangilinan J."/>
            <person name="LaButti K."/>
            <person name="Riley R."/>
            <person name="Lipzen A."/>
            <person name="Clum A."/>
            <person name="Drula E."/>
            <person name="Henrissat B."/>
            <person name="Kohler A."/>
            <person name="Grigoriev I.V."/>
            <person name="Martin F.M."/>
            <person name="Hacquard S."/>
        </authorList>
    </citation>
    <scope>NUCLEOTIDE SEQUENCE</scope>
    <source>
        <strain evidence="2">MPI-SDFR-AT-0120</strain>
    </source>
</reference>
<proteinExistence type="predicted"/>
<dbReference type="Proteomes" id="UP000813461">
    <property type="component" value="Unassembled WGS sequence"/>
</dbReference>
<feature type="domain" description="DUF7730" evidence="1">
    <location>
        <begin position="19"/>
        <end position="132"/>
    </location>
</feature>
<keyword evidence="3" id="KW-1185">Reference proteome</keyword>
<dbReference type="PANTHER" id="PTHR38790:SF4">
    <property type="entry name" value="2EXR DOMAIN-CONTAINING PROTEIN"/>
    <property type="match status" value="1"/>
</dbReference>
<dbReference type="Pfam" id="PF24864">
    <property type="entry name" value="DUF7730"/>
    <property type="match status" value="1"/>
</dbReference>
<name>A0A8K0R3C4_9PLEO</name>
<dbReference type="OrthoDB" id="5272396at2759"/>
<protein>
    <recommendedName>
        <fullName evidence="1">DUF7730 domain-containing protein</fullName>
    </recommendedName>
</protein>
<evidence type="ECO:0000313" key="3">
    <source>
        <dbReference type="Proteomes" id="UP000813461"/>
    </source>
</evidence>
<dbReference type="InterPro" id="IPR056632">
    <property type="entry name" value="DUF7730"/>
</dbReference>
<evidence type="ECO:0000259" key="1">
    <source>
        <dbReference type="Pfam" id="PF24864"/>
    </source>
</evidence>
<dbReference type="PANTHER" id="PTHR38790">
    <property type="entry name" value="2EXR DOMAIN-CONTAINING PROTEIN-RELATED"/>
    <property type="match status" value="1"/>
</dbReference>
<accession>A0A8K0R3C4</accession>
<organism evidence="2 3">
    <name type="scientific">Paraphoma chrysanthemicola</name>
    <dbReference type="NCBI Taxonomy" id="798071"/>
    <lineage>
        <taxon>Eukaryota</taxon>
        <taxon>Fungi</taxon>
        <taxon>Dikarya</taxon>
        <taxon>Ascomycota</taxon>
        <taxon>Pezizomycotina</taxon>
        <taxon>Dothideomycetes</taxon>
        <taxon>Pleosporomycetidae</taxon>
        <taxon>Pleosporales</taxon>
        <taxon>Pleosporineae</taxon>
        <taxon>Phaeosphaeriaceae</taxon>
        <taxon>Paraphoma</taxon>
    </lineage>
</organism>
<evidence type="ECO:0000313" key="2">
    <source>
        <dbReference type="EMBL" id="KAH7086747.1"/>
    </source>
</evidence>
<dbReference type="AlphaFoldDB" id="A0A8K0R3C4"/>
<sequence length="181" mass="20864">MSTMESENSVRHDAQTFANPASHFFRLPGELRNQIYACIFPTDVTFSIVRKTRPSGKPTKRGLALHRHSIKPSGISLLFICRQMYYDTLKLLYQHNSFYFNTLTTFTSMLINFSHHQLAALKTLHLKIRVTDEIEVATFLDVMKNAGMPFAKLLPNVRHIRLNIETYLVLPHFGRHVAAVY</sequence>
<dbReference type="EMBL" id="JAGMVJ010000010">
    <property type="protein sequence ID" value="KAH7086747.1"/>
    <property type="molecule type" value="Genomic_DNA"/>
</dbReference>
<comment type="caution">
    <text evidence="2">The sequence shown here is derived from an EMBL/GenBank/DDBJ whole genome shotgun (WGS) entry which is preliminary data.</text>
</comment>
<gene>
    <name evidence="2" type="ORF">FB567DRAFT_50457</name>
</gene>